<evidence type="ECO:0000256" key="1">
    <source>
        <dbReference type="ARBA" id="ARBA00001933"/>
    </source>
</evidence>
<dbReference type="SUPFAM" id="SSF53383">
    <property type="entry name" value="PLP-dependent transferases"/>
    <property type="match status" value="1"/>
</dbReference>
<dbReference type="RefSeq" id="WP_148894339.1">
    <property type="nucleotide sequence ID" value="NZ_VNIB01000001.1"/>
</dbReference>
<comment type="cofactor">
    <cofactor evidence="1 8">
        <name>pyridoxal 5'-phosphate</name>
        <dbReference type="ChEBI" id="CHEBI:597326"/>
    </cofactor>
</comment>
<dbReference type="InterPro" id="IPR006235">
    <property type="entry name" value="OAc-hSer/O-AcSer_sulfhydrylase"/>
</dbReference>
<dbReference type="FunFam" id="3.40.640.10:FF:000035">
    <property type="entry name" value="O-succinylhomoserine sulfhydrylase"/>
    <property type="match status" value="1"/>
</dbReference>
<dbReference type="Gene3D" id="3.90.1150.10">
    <property type="entry name" value="Aspartate Aminotransferase, domain 1"/>
    <property type="match status" value="1"/>
</dbReference>
<dbReference type="GO" id="GO:0071269">
    <property type="term" value="P:L-homocysteine biosynthetic process"/>
    <property type="evidence" value="ECO:0007669"/>
    <property type="project" value="TreeGrafter"/>
</dbReference>
<dbReference type="InterPro" id="IPR054542">
    <property type="entry name" value="Cys_met_metab_PP"/>
</dbReference>
<dbReference type="PIRSF" id="PIRSF001434">
    <property type="entry name" value="CGS"/>
    <property type="match status" value="1"/>
</dbReference>
<dbReference type="GO" id="GO:0019346">
    <property type="term" value="P:transsulfuration"/>
    <property type="evidence" value="ECO:0007669"/>
    <property type="project" value="InterPro"/>
</dbReference>
<dbReference type="GO" id="GO:0004124">
    <property type="term" value="F:cysteine synthase activity"/>
    <property type="evidence" value="ECO:0007669"/>
    <property type="project" value="TreeGrafter"/>
</dbReference>
<dbReference type="NCBIfam" id="TIGR01326">
    <property type="entry name" value="OAH_OAS_sulfhy"/>
    <property type="match status" value="1"/>
</dbReference>
<dbReference type="InterPro" id="IPR015422">
    <property type="entry name" value="PyrdxlP-dep_Trfase_small"/>
</dbReference>
<dbReference type="InterPro" id="IPR015424">
    <property type="entry name" value="PyrdxlP-dep_Trfase"/>
</dbReference>
<dbReference type="CDD" id="cd00614">
    <property type="entry name" value="CGS_like"/>
    <property type="match status" value="1"/>
</dbReference>
<comment type="similarity">
    <text evidence="5">Belongs to the trans-sulfuration enzymes family. MetZ subfamily.</text>
</comment>
<evidence type="ECO:0000256" key="5">
    <source>
        <dbReference type="ARBA" id="ARBA00060995"/>
    </source>
</evidence>
<dbReference type="FunFam" id="3.90.1150.10:FF:000033">
    <property type="entry name" value="Cystathionine gamma-synthase"/>
    <property type="match status" value="1"/>
</dbReference>
<keyword evidence="10" id="KW-1185">Reference proteome</keyword>
<accession>A0A5D3WNP8</accession>
<sequence>MSEETSYRLGTKALHAGQVPDPTTNARAVPIYQTTSYTFDSSEHAANLFALKEMGNIYTRLMNPTTDVLEKRLAELDGGVGALAVASGSAAITLAILNLAKAGDNIVSSSYLYGGTYNLFHHTFARMGIEVKFVDTSNLAEVAAAIDDNTKAIYTESIGNPKNNVDDFEALARIAHDNGLPFIVDNTVTTPVLFRPIDHGADIVCYSLTKFIGGHGTSIGGAVVDSGRFDWSSGRFPEYTTPDPSYHGLVFHEALGELAYILKMRLTLLRDMGPCLSPFNAFQFLQGLETLHVRMPRHCENALAVAKFLEGHPCVSWVNYPGLENHPDYERARKYLPKGQGAILGFGIKGGAEAGAKFIDNVKLASHLANIGDAKTLVIHPATTTHQQLSAEEQLAAGVTPDFVRVSVGIEDIEDIIADLDQALKASQG</sequence>
<dbReference type="GO" id="GO:0003961">
    <property type="term" value="F:O-acetylhomoserine aminocarboxypropyltransferase activity"/>
    <property type="evidence" value="ECO:0007669"/>
    <property type="project" value="TreeGrafter"/>
</dbReference>
<dbReference type="InterPro" id="IPR015421">
    <property type="entry name" value="PyrdxlP-dep_Trfase_major"/>
</dbReference>
<dbReference type="OrthoDB" id="9805807at2"/>
<dbReference type="GO" id="GO:0030170">
    <property type="term" value="F:pyridoxal phosphate binding"/>
    <property type="evidence" value="ECO:0007669"/>
    <property type="project" value="InterPro"/>
</dbReference>
<dbReference type="AlphaFoldDB" id="A0A5D3WNP8"/>
<keyword evidence="3" id="KW-0808">Transferase</keyword>
<organism evidence="9 10">
    <name type="scientific">Geothermobacter ehrlichii</name>
    <dbReference type="NCBI Taxonomy" id="213224"/>
    <lineage>
        <taxon>Bacteria</taxon>
        <taxon>Pseudomonadati</taxon>
        <taxon>Thermodesulfobacteriota</taxon>
        <taxon>Desulfuromonadia</taxon>
        <taxon>Desulfuromonadales</taxon>
        <taxon>Geothermobacteraceae</taxon>
        <taxon>Geothermobacter</taxon>
    </lineage>
</organism>
<proteinExistence type="inferred from homology"/>
<dbReference type="PANTHER" id="PTHR43797:SF2">
    <property type="entry name" value="HOMOCYSTEINE_CYSTEINE SYNTHASE"/>
    <property type="match status" value="1"/>
</dbReference>
<name>A0A5D3WNP8_9BACT</name>
<evidence type="ECO:0000256" key="4">
    <source>
        <dbReference type="ARBA" id="ARBA00022898"/>
    </source>
</evidence>
<dbReference type="EMBL" id="VNIB01000001">
    <property type="protein sequence ID" value="TYP00155.1"/>
    <property type="molecule type" value="Genomic_DNA"/>
</dbReference>
<evidence type="ECO:0000256" key="2">
    <source>
        <dbReference type="ARBA" id="ARBA00011881"/>
    </source>
</evidence>
<feature type="modified residue" description="N6-(pyridoxal phosphate)lysine" evidence="7">
    <location>
        <position position="210"/>
    </location>
</feature>
<comment type="caution">
    <text evidence="9">The sequence shown here is derived from an EMBL/GenBank/DDBJ whole genome shotgun (WGS) entry which is preliminary data.</text>
</comment>
<evidence type="ECO:0000256" key="7">
    <source>
        <dbReference type="PIRSR" id="PIRSR001434-2"/>
    </source>
</evidence>
<keyword evidence="4 7" id="KW-0663">Pyridoxal phosphate</keyword>
<dbReference type="PROSITE" id="PS00868">
    <property type="entry name" value="CYS_MET_METAB_PP"/>
    <property type="match status" value="1"/>
</dbReference>
<dbReference type="InterPro" id="IPR000277">
    <property type="entry name" value="Cys/Met-Metab_PyrdxlP-dep_enz"/>
</dbReference>
<dbReference type="Proteomes" id="UP000324159">
    <property type="component" value="Unassembled WGS sequence"/>
</dbReference>
<dbReference type="PANTHER" id="PTHR43797">
    <property type="entry name" value="HOMOCYSTEINE/CYSTEINE SYNTHASE"/>
    <property type="match status" value="1"/>
</dbReference>
<dbReference type="NCBIfam" id="NF006096">
    <property type="entry name" value="PRK08248.1"/>
    <property type="match status" value="1"/>
</dbReference>
<dbReference type="Gene3D" id="3.40.640.10">
    <property type="entry name" value="Type I PLP-dependent aspartate aminotransferase-like (Major domain)"/>
    <property type="match status" value="1"/>
</dbReference>
<evidence type="ECO:0000313" key="9">
    <source>
        <dbReference type="EMBL" id="TYP00155.1"/>
    </source>
</evidence>
<evidence type="ECO:0000313" key="10">
    <source>
        <dbReference type="Proteomes" id="UP000324159"/>
    </source>
</evidence>
<evidence type="ECO:0000256" key="6">
    <source>
        <dbReference type="ARBA" id="ARBA00071157"/>
    </source>
</evidence>
<dbReference type="GO" id="GO:0006535">
    <property type="term" value="P:cysteine biosynthetic process from serine"/>
    <property type="evidence" value="ECO:0007669"/>
    <property type="project" value="TreeGrafter"/>
</dbReference>
<reference evidence="9 10" key="1">
    <citation type="submission" date="2019-07" db="EMBL/GenBank/DDBJ databases">
        <title>Genomic Encyclopedia of Type Strains, Phase IV (KMG-IV): sequencing the most valuable type-strain genomes for metagenomic binning, comparative biology and taxonomic classification.</title>
        <authorList>
            <person name="Goeker M."/>
        </authorList>
    </citation>
    <scope>NUCLEOTIDE SEQUENCE [LARGE SCALE GENOMIC DNA]</scope>
    <source>
        <strain evidence="9 10">SS015</strain>
    </source>
</reference>
<comment type="subunit">
    <text evidence="2">Homotetramer.</text>
</comment>
<dbReference type="Pfam" id="PF01053">
    <property type="entry name" value="Cys_Met_Meta_PP"/>
    <property type="match status" value="1"/>
</dbReference>
<evidence type="ECO:0000256" key="3">
    <source>
        <dbReference type="ARBA" id="ARBA00022679"/>
    </source>
</evidence>
<dbReference type="GO" id="GO:0005737">
    <property type="term" value="C:cytoplasm"/>
    <property type="evidence" value="ECO:0007669"/>
    <property type="project" value="TreeGrafter"/>
</dbReference>
<gene>
    <name evidence="9" type="ORF">EDC39_101316</name>
</gene>
<evidence type="ECO:0000256" key="8">
    <source>
        <dbReference type="RuleBase" id="RU362118"/>
    </source>
</evidence>
<protein>
    <recommendedName>
        <fullName evidence="6">O-succinylhomoserine sulfhydrylase</fullName>
    </recommendedName>
</protein>